<dbReference type="Pfam" id="PF25954">
    <property type="entry name" value="Beta-barrel_RND_2"/>
    <property type="match status" value="1"/>
</dbReference>
<comment type="caution">
    <text evidence="9">The sequence shown here is derived from an EMBL/GenBank/DDBJ whole genome shotgun (WGS) entry which is preliminary data.</text>
</comment>
<dbReference type="NCBIfam" id="TIGR01730">
    <property type="entry name" value="RND_mfp"/>
    <property type="match status" value="1"/>
</dbReference>
<evidence type="ECO:0000259" key="5">
    <source>
        <dbReference type="Pfam" id="PF25893"/>
    </source>
</evidence>
<accession>A0A845A454</accession>
<evidence type="ECO:0000259" key="7">
    <source>
        <dbReference type="Pfam" id="PF25973"/>
    </source>
</evidence>
<dbReference type="FunFam" id="2.40.420.20:FF:000006">
    <property type="entry name" value="RND family efflux transporter MFP subunit"/>
    <property type="match status" value="1"/>
</dbReference>
<feature type="coiled-coil region" evidence="3">
    <location>
        <begin position="164"/>
        <end position="191"/>
    </location>
</feature>
<feature type="compositionally biased region" description="Basic and acidic residues" evidence="4">
    <location>
        <begin position="31"/>
        <end position="47"/>
    </location>
</feature>
<evidence type="ECO:0000256" key="3">
    <source>
        <dbReference type="SAM" id="Coils"/>
    </source>
</evidence>
<dbReference type="Gene3D" id="1.10.287.470">
    <property type="entry name" value="Helix hairpin bin"/>
    <property type="match status" value="1"/>
</dbReference>
<comment type="similarity">
    <text evidence="1">Belongs to the membrane fusion protein (MFP) (TC 8.A.1) family.</text>
</comment>
<feature type="domain" description="CzcB-like barrel-sandwich hybrid" evidence="7">
    <location>
        <begin position="98"/>
        <end position="235"/>
    </location>
</feature>
<evidence type="ECO:0000256" key="2">
    <source>
        <dbReference type="ARBA" id="ARBA00022448"/>
    </source>
</evidence>
<dbReference type="PANTHER" id="PTHR30097:SF4">
    <property type="entry name" value="SLR6042 PROTEIN"/>
    <property type="match status" value="1"/>
</dbReference>
<dbReference type="GO" id="GO:0016020">
    <property type="term" value="C:membrane"/>
    <property type="evidence" value="ECO:0007669"/>
    <property type="project" value="InterPro"/>
</dbReference>
<sequence length="394" mass="41473">MNRRKLAIIAGIAILAAALLILLWPDSEAETHAEGEEHAEGEAHAGEEGGETEQPEGLVLLSDEQIRTAEIELATVRTGAAVELVFPATVAASPTASARIDARASGVVRSIGKTLGDYVREGETVARIESADASALASQLSAARARVTELSSAYERERRLFEENVTARQDLEAARANLDVARSELNRAQAAVAAAGVSGDGRSLAVTSPLAGRVTAAPIVLGSFVDAGEELYRVVNPNALQVEVALPSDDASRIQPGDEAALIVGDGREVGARVRSVTPSLDPESRSATAVLSLTRPIPGLQPGAFLQARIRPSGEVDRDRIAVPEDAVQVLEGRDVVFVRTQRGFQAREVETGSRTAGMVTILSGLQPGWRIATDNAFLLKAEIEKEGASHGH</sequence>
<dbReference type="Pfam" id="PF25893">
    <property type="entry name" value="HH_CzcB"/>
    <property type="match status" value="1"/>
</dbReference>
<name>A0A845A454_9SPHN</name>
<protein>
    <submittedName>
        <fullName evidence="9">Efflux RND transporter periplasmic adaptor subunit</fullName>
    </submittedName>
</protein>
<dbReference type="InterPro" id="IPR058649">
    <property type="entry name" value="CzcB_C"/>
</dbReference>
<keyword evidence="3" id="KW-0175">Coiled coil</keyword>
<evidence type="ECO:0000313" key="10">
    <source>
        <dbReference type="Proteomes" id="UP000460626"/>
    </source>
</evidence>
<dbReference type="Pfam" id="PF25975">
    <property type="entry name" value="CzcB_C"/>
    <property type="match status" value="1"/>
</dbReference>
<dbReference type="GO" id="GO:0046914">
    <property type="term" value="F:transition metal ion binding"/>
    <property type="evidence" value="ECO:0007669"/>
    <property type="project" value="TreeGrafter"/>
</dbReference>
<dbReference type="GO" id="GO:0015679">
    <property type="term" value="P:plasma membrane copper ion transport"/>
    <property type="evidence" value="ECO:0007669"/>
    <property type="project" value="TreeGrafter"/>
</dbReference>
<dbReference type="Pfam" id="PF25973">
    <property type="entry name" value="BSH_CzcB"/>
    <property type="match status" value="1"/>
</dbReference>
<feature type="domain" description="CzcB-like C-terminal circularly permuted SH3-like" evidence="8">
    <location>
        <begin position="322"/>
        <end position="382"/>
    </location>
</feature>
<keyword evidence="2" id="KW-0813">Transport</keyword>
<feature type="domain" description="CzcB-like alpha-helical hairpin" evidence="5">
    <location>
        <begin position="136"/>
        <end position="194"/>
    </location>
</feature>
<dbReference type="GO" id="GO:0030288">
    <property type="term" value="C:outer membrane-bounded periplasmic space"/>
    <property type="evidence" value="ECO:0007669"/>
    <property type="project" value="TreeGrafter"/>
</dbReference>
<feature type="domain" description="CusB-like beta-barrel" evidence="6">
    <location>
        <begin position="242"/>
        <end position="313"/>
    </location>
</feature>
<dbReference type="EMBL" id="WTYH01000001">
    <property type="protein sequence ID" value="MXO93916.1"/>
    <property type="molecule type" value="Genomic_DNA"/>
</dbReference>
<evidence type="ECO:0000256" key="1">
    <source>
        <dbReference type="ARBA" id="ARBA00009477"/>
    </source>
</evidence>
<dbReference type="InterPro" id="IPR006143">
    <property type="entry name" value="RND_pump_MFP"/>
</dbReference>
<proteinExistence type="inferred from homology"/>
<dbReference type="AlphaFoldDB" id="A0A845A454"/>
<organism evidence="9 10">
    <name type="scientific">Aurantiacibacter arachoides</name>
    <dbReference type="NCBI Taxonomy" id="1850444"/>
    <lineage>
        <taxon>Bacteria</taxon>
        <taxon>Pseudomonadati</taxon>
        <taxon>Pseudomonadota</taxon>
        <taxon>Alphaproteobacteria</taxon>
        <taxon>Sphingomonadales</taxon>
        <taxon>Erythrobacteraceae</taxon>
        <taxon>Aurantiacibacter</taxon>
    </lineage>
</organism>
<dbReference type="RefSeq" id="WP_131453199.1">
    <property type="nucleotide sequence ID" value="NZ_BMJK01000001.1"/>
</dbReference>
<dbReference type="InterPro" id="IPR058647">
    <property type="entry name" value="BSH_CzcB-like"/>
</dbReference>
<feature type="region of interest" description="Disordered" evidence="4">
    <location>
        <begin position="31"/>
        <end position="54"/>
    </location>
</feature>
<reference evidence="9 10" key="1">
    <citation type="submission" date="2019-12" db="EMBL/GenBank/DDBJ databases">
        <title>Genomic-based taxomic classification of the family Erythrobacteraceae.</title>
        <authorList>
            <person name="Xu L."/>
        </authorList>
    </citation>
    <scope>NUCLEOTIDE SEQUENCE [LARGE SCALE GENOMIC DNA]</scope>
    <source>
        <strain evidence="9 10">RC4-10-4</strain>
    </source>
</reference>
<gene>
    <name evidence="9" type="ORF">GRI62_09920</name>
</gene>
<evidence type="ECO:0000259" key="6">
    <source>
        <dbReference type="Pfam" id="PF25954"/>
    </source>
</evidence>
<keyword evidence="10" id="KW-1185">Reference proteome</keyword>
<dbReference type="Gene3D" id="2.40.30.170">
    <property type="match status" value="1"/>
</dbReference>
<evidence type="ECO:0000259" key="8">
    <source>
        <dbReference type="Pfam" id="PF25975"/>
    </source>
</evidence>
<dbReference type="GO" id="GO:0022857">
    <property type="term" value="F:transmembrane transporter activity"/>
    <property type="evidence" value="ECO:0007669"/>
    <property type="project" value="InterPro"/>
</dbReference>
<dbReference type="InterPro" id="IPR058792">
    <property type="entry name" value="Beta-barrel_RND_2"/>
</dbReference>
<dbReference type="Proteomes" id="UP000460626">
    <property type="component" value="Unassembled WGS sequence"/>
</dbReference>
<dbReference type="InterPro" id="IPR051909">
    <property type="entry name" value="MFP_Cation_Efflux"/>
</dbReference>
<dbReference type="PANTHER" id="PTHR30097">
    <property type="entry name" value="CATION EFFLUX SYSTEM PROTEIN CUSB"/>
    <property type="match status" value="1"/>
</dbReference>
<evidence type="ECO:0000256" key="4">
    <source>
        <dbReference type="SAM" id="MobiDB-lite"/>
    </source>
</evidence>
<dbReference type="Gene3D" id="2.40.420.20">
    <property type="match status" value="1"/>
</dbReference>
<dbReference type="InterPro" id="IPR058648">
    <property type="entry name" value="HH_CzcB-like"/>
</dbReference>
<evidence type="ECO:0000313" key="9">
    <source>
        <dbReference type="EMBL" id="MXO93916.1"/>
    </source>
</evidence>
<dbReference type="OrthoDB" id="9774837at2"/>
<dbReference type="SUPFAM" id="SSF111369">
    <property type="entry name" value="HlyD-like secretion proteins"/>
    <property type="match status" value="1"/>
</dbReference>
<dbReference type="Gene3D" id="2.40.50.100">
    <property type="match status" value="1"/>
</dbReference>
<dbReference type="GO" id="GO:0060003">
    <property type="term" value="P:copper ion export"/>
    <property type="evidence" value="ECO:0007669"/>
    <property type="project" value="TreeGrafter"/>
</dbReference>